<protein>
    <submittedName>
        <fullName evidence="2">YqgE/AlgH family protein</fullName>
    </submittedName>
</protein>
<dbReference type="OrthoDB" id="9807486at2"/>
<dbReference type="RefSeq" id="WP_022019412.1">
    <property type="nucleotide sequence ID" value="NZ_CALUIP010000023.1"/>
</dbReference>
<dbReference type="AlphaFoldDB" id="A0A921HVN3"/>
<name>A0A921HVN3_9BACT</name>
<evidence type="ECO:0000313" key="4">
    <source>
        <dbReference type="Proteomes" id="UP000717835"/>
    </source>
</evidence>
<dbReference type="Proteomes" id="UP000717835">
    <property type="component" value="Unassembled WGS sequence"/>
</dbReference>
<evidence type="ECO:0000313" key="5">
    <source>
        <dbReference type="Proteomes" id="UP000766986"/>
    </source>
</evidence>
<comment type="similarity">
    <text evidence="1">Belongs to the UPF0301 (AlgH) family.</text>
</comment>
<dbReference type="PANTHER" id="PTHR30327:SF1">
    <property type="entry name" value="UPF0301 PROTEIN YQGE"/>
    <property type="match status" value="1"/>
</dbReference>
<evidence type="ECO:0000313" key="3">
    <source>
        <dbReference type="EMBL" id="MBM6736191.1"/>
    </source>
</evidence>
<reference evidence="2" key="2">
    <citation type="journal article" date="2021" name="PeerJ">
        <title>Extensive microbial diversity within the chicken gut microbiome revealed by metagenomics and culture.</title>
        <authorList>
            <person name="Gilroy R."/>
            <person name="Ravi A."/>
            <person name="Getino M."/>
            <person name="Pursley I."/>
            <person name="Horton D.L."/>
            <person name="Alikhan N.F."/>
            <person name="Baker D."/>
            <person name="Gharbi K."/>
            <person name="Hall N."/>
            <person name="Watson M."/>
            <person name="Adriaenssens E.M."/>
            <person name="Foster-Nyarko E."/>
            <person name="Jarju S."/>
            <person name="Secka A."/>
            <person name="Antonio M."/>
            <person name="Oren A."/>
            <person name="Chaudhuri R.R."/>
            <person name="La Ragione R."/>
            <person name="Hildebrand F."/>
            <person name="Pallen M.J."/>
        </authorList>
    </citation>
    <scope>NUCLEOTIDE SEQUENCE</scope>
    <source>
        <strain evidence="2">CHK55-1828</strain>
    </source>
</reference>
<dbReference type="Proteomes" id="UP000766986">
    <property type="component" value="Unassembled WGS sequence"/>
</dbReference>
<reference evidence="3 5" key="3">
    <citation type="journal article" date="2021" name="Sci. Rep.">
        <title>The distribution of antibiotic resistance genes in chicken gut microbiota commensals.</title>
        <authorList>
            <person name="Juricova H."/>
            <person name="Matiasovicova J."/>
            <person name="Kubasova T."/>
            <person name="Cejkova D."/>
            <person name="Rychlik I."/>
        </authorList>
    </citation>
    <scope>NUCLEOTIDE SEQUENCE [LARGE SCALE GENOMIC DNA]</scope>
    <source>
        <strain evidence="3 5">An772</strain>
    </source>
</reference>
<dbReference type="InterPro" id="IPR003774">
    <property type="entry name" value="AlgH-like"/>
</dbReference>
<sequence>MPESIDIFKIESNHVLPTRGKILISEPFLCDKLFSRSVILMIDHTCEGSMGLVMNKLSSLSLAEIFEDLDGKENIPIYWGGPLGTDTIFYIHTLTDIPHSLPLGKGLYMNGDFESVKEYIRQGKEIEGKIRFFVGYSGWEKGQLHEEIQMNTWIVSQTSNASLMDEKESSDLWRTSLDRLGGKYKIWSRFPQRPGLN</sequence>
<evidence type="ECO:0000256" key="1">
    <source>
        <dbReference type="ARBA" id="ARBA00009600"/>
    </source>
</evidence>
<dbReference type="SUPFAM" id="SSF143456">
    <property type="entry name" value="VC0467-like"/>
    <property type="match status" value="1"/>
</dbReference>
<dbReference type="Gene3D" id="3.40.1740.10">
    <property type="entry name" value="VC0467-like"/>
    <property type="match status" value="1"/>
</dbReference>
<comment type="caution">
    <text evidence="2">The sequence shown here is derived from an EMBL/GenBank/DDBJ whole genome shotgun (WGS) entry which is preliminary data.</text>
</comment>
<dbReference type="PANTHER" id="PTHR30327">
    <property type="entry name" value="UNCHARACTERIZED PROTEIN YQGE"/>
    <property type="match status" value="1"/>
</dbReference>
<reference evidence="3" key="1">
    <citation type="submission" date="2020-08" db="EMBL/GenBank/DDBJ databases">
        <authorList>
            <person name="Cejkova D."/>
            <person name="Kubasova T."/>
            <person name="Jahodarova E."/>
            <person name="Rychlik I."/>
        </authorList>
    </citation>
    <scope>NUCLEOTIDE SEQUENCE</scope>
    <source>
        <strain evidence="3">An772</strain>
    </source>
</reference>
<dbReference type="GO" id="GO:0005829">
    <property type="term" value="C:cytosol"/>
    <property type="evidence" value="ECO:0007669"/>
    <property type="project" value="TreeGrafter"/>
</dbReference>
<evidence type="ECO:0000313" key="2">
    <source>
        <dbReference type="EMBL" id="HJF91265.1"/>
    </source>
</evidence>
<keyword evidence="5" id="KW-1185">Reference proteome</keyword>
<proteinExistence type="inferred from homology"/>
<dbReference type="EMBL" id="DYVX01000019">
    <property type="protein sequence ID" value="HJF91265.1"/>
    <property type="molecule type" value="Genomic_DNA"/>
</dbReference>
<dbReference type="Pfam" id="PF02622">
    <property type="entry name" value="DUF179"/>
    <property type="match status" value="1"/>
</dbReference>
<gene>
    <name evidence="3" type="ORF">H7U35_13365</name>
    <name evidence="2" type="ORF">K8W02_02620</name>
</gene>
<organism evidence="2 4">
    <name type="scientific">Mediterranea massiliensis</name>
    <dbReference type="NCBI Taxonomy" id="1841865"/>
    <lineage>
        <taxon>Bacteria</taxon>
        <taxon>Pseudomonadati</taxon>
        <taxon>Bacteroidota</taxon>
        <taxon>Bacteroidia</taxon>
        <taxon>Bacteroidales</taxon>
        <taxon>Bacteroidaceae</taxon>
        <taxon>Mediterranea</taxon>
    </lineage>
</organism>
<reference evidence="2" key="4">
    <citation type="submission" date="2021-09" db="EMBL/GenBank/DDBJ databases">
        <authorList>
            <person name="Gilroy R."/>
        </authorList>
    </citation>
    <scope>NUCLEOTIDE SEQUENCE</scope>
    <source>
        <strain evidence="2">CHK55-1828</strain>
    </source>
</reference>
<accession>A0A921HVN3</accession>
<dbReference type="EMBL" id="JACLYZ010000041">
    <property type="protein sequence ID" value="MBM6736191.1"/>
    <property type="molecule type" value="Genomic_DNA"/>
</dbReference>